<dbReference type="InterPro" id="IPR052462">
    <property type="entry name" value="SLIRP/GR-RBP-like"/>
</dbReference>
<reference evidence="4" key="1">
    <citation type="submission" date="2017-09" db="EMBL/GenBank/DDBJ databases">
        <title>Depth-based differentiation of microbial function through sediment-hosted aquifers and enrichment of novel symbionts in the deep terrestrial subsurface.</title>
        <authorList>
            <person name="Probst A.J."/>
            <person name="Ladd B."/>
            <person name="Jarett J.K."/>
            <person name="Geller-Mcgrath D.E."/>
            <person name="Sieber C.M.K."/>
            <person name="Emerson J.B."/>
            <person name="Anantharaman K."/>
            <person name="Thomas B.C."/>
            <person name="Malmstrom R."/>
            <person name="Stieglmeier M."/>
            <person name="Klingl A."/>
            <person name="Woyke T."/>
            <person name="Ryan C.M."/>
            <person name="Banfield J.F."/>
        </authorList>
    </citation>
    <scope>NUCLEOTIDE SEQUENCE [LARGE SCALE GENOMIC DNA]</scope>
</reference>
<proteinExistence type="predicted"/>
<sequence>MNKKLFVGNLPFQATEQSLQDMFAQVGNVESVAIITDRATGRSKGFGFVEMSTEDEAKKAIEELDGKEFEGRKMFVSEAKPMQPRD</sequence>
<organism evidence="3 4">
    <name type="scientific">bacterium (Candidatus Gribaldobacteria) CG10_big_fil_rev_8_21_14_0_10_37_21</name>
    <dbReference type="NCBI Taxonomy" id="2014275"/>
    <lineage>
        <taxon>Bacteria</taxon>
        <taxon>Candidatus Gribaldobacteria</taxon>
    </lineage>
</organism>
<dbReference type="Proteomes" id="UP000230132">
    <property type="component" value="Unassembled WGS sequence"/>
</dbReference>
<dbReference type="GO" id="GO:0003723">
    <property type="term" value="F:RNA binding"/>
    <property type="evidence" value="ECO:0007669"/>
    <property type="project" value="UniProtKB-KW"/>
</dbReference>
<keyword evidence="1" id="KW-0694">RNA-binding</keyword>
<evidence type="ECO:0000313" key="4">
    <source>
        <dbReference type="Proteomes" id="UP000230132"/>
    </source>
</evidence>
<evidence type="ECO:0000313" key="3">
    <source>
        <dbReference type="EMBL" id="PIR90710.1"/>
    </source>
</evidence>
<evidence type="ECO:0000256" key="1">
    <source>
        <dbReference type="ARBA" id="ARBA00022884"/>
    </source>
</evidence>
<comment type="caution">
    <text evidence="3">The sequence shown here is derived from an EMBL/GenBank/DDBJ whole genome shotgun (WGS) entry which is preliminary data.</text>
</comment>
<dbReference type="InterPro" id="IPR012677">
    <property type="entry name" value="Nucleotide-bd_a/b_plait_sf"/>
</dbReference>
<dbReference type="SMART" id="SM00360">
    <property type="entry name" value="RRM"/>
    <property type="match status" value="1"/>
</dbReference>
<dbReference type="EMBL" id="PFAX01000006">
    <property type="protein sequence ID" value="PIR90710.1"/>
    <property type="molecule type" value="Genomic_DNA"/>
</dbReference>
<dbReference type="InterPro" id="IPR000504">
    <property type="entry name" value="RRM_dom"/>
</dbReference>
<feature type="domain" description="RRM" evidence="2">
    <location>
        <begin position="3"/>
        <end position="81"/>
    </location>
</feature>
<dbReference type="CDD" id="cd21608">
    <property type="entry name" value="RRM2_NsCP33_like"/>
    <property type="match status" value="1"/>
</dbReference>
<dbReference type="SUPFAM" id="SSF54928">
    <property type="entry name" value="RNA-binding domain, RBD"/>
    <property type="match status" value="1"/>
</dbReference>
<dbReference type="PROSITE" id="PS50102">
    <property type="entry name" value="RRM"/>
    <property type="match status" value="1"/>
</dbReference>
<dbReference type="Pfam" id="PF00076">
    <property type="entry name" value="RRM_1"/>
    <property type="match status" value="1"/>
</dbReference>
<dbReference type="InterPro" id="IPR048289">
    <property type="entry name" value="RRM2_NsCP33-like"/>
</dbReference>
<name>A0A2H0UXA9_9BACT</name>
<dbReference type="AlphaFoldDB" id="A0A2H0UXA9"/>
<evidence type="ECO:0000259" key="2">
    <source>
        <dbReference type="PROSITE" id="PS50102"/>
    </source>
</evidence>
<dbReference type="InterPro" id="IPR035979">
    <property type="entry name" value="RBD_domain_sf"/>
</dbReference>
<protein>
    <submittedName>
        <fullName evidence="3">RNA-binding protein</fullName>
    </submittedName>
</protein>
<accession>A0A2H0UXA9</accession>
<dbReference type="PANTHER" id="PTHR48027">
    <property type="entry name" value="HETEROGENEOUS NUCLEAR RIBONUCLEOPROTEIN 87F-RELATED"/>
    <property type="match status" value="1"/>
</dbReference>
<dbReference type="Gene3D" id="3.30.70.330">
    <property type="match status" value="1"/>
</dbReference>
<gene>
    <name evidence="3" type="ORF">COU05_00505</name>
</gene>